<evidence type="ECO:0000259" key="8">
    <source>
        <dbReference type="PROSITE" id="PS50928"/>
    </source>
</evidence>
<dbReference type="SUPFAM" id="SSF161098">
    <property type="entry name" value="MetI-like"/>
    <property type="match status" value="1"/>
</dbReference>
<feature type="transmembrane region" description="Helical" evidence="7">
    <location>
        <begin position="136"/>
        <end position="157"/>
    </location>
</feature>
<evidence type="ECO:0000256" key="5">
    <source>
        <dbReference type="ARBA" id="ARBA00022989"/>
    </source>
</evidence>
<dbReference type="PANTHER" id="PTHR43744">
    <property type="entry name" value="ABC TRANSPORTER PERMEASE PROTEIN MG189-RELATED-RELATED"/>
    <property type="match status" value="1"/>
</dbReference>
<feature type="transmembrane region" description="Helical" evidence="7">
    <location>
        <begin position="178"/>
        <end position="201"/>
    </location>
</feature>
<dbReference type="Gene3D" id="1.10.3720.10">
    <property type="entry name" value="MetI-like"/>
    <property type="match status" value="1"/>
</dbReference>
<dbReference type="RefSeq" id="WP_075641766.1">
    <property type="nucleotide sequence ID" value="NZ_MKIM01000033.1"/>
</dbReference>
<dbReference type="Pfam" id="PF00528">
    <property type="entry name" value="BPD_transp_1"/>
    <property type="match status" value="1"/>
</dbReference>
<dbReference type="Proteomes" id="UP000186894">
    <property type="component" value="Unassembled WGS sequence"/>
</dbReference>
<keyword evidence="3" id="KW-1003">Cell membrane</keyword>
<keyword evidence="10" id="KW-1185">Reference proteome</keyword>
<dbReference type="PANTHER" id="PTHR43744:SF12">
    <property type="entry name" value="ABC TRANSPORTER PERMEASE PROTEIN MG189-RELATED"/>
    <property type="match status" value="1"/>
</dbReference>
<dbReference type="InterPro" id="IPR035906">
    <property type="entry name" value="MetI-like_sf"/>
</dbReference>
<organism evidence="9 10">
    <name type="scientific">Rhizobium oryziradicis</name>
    <dbReference type="NCBI Taxonomy" id="1867956"/>
    <lineage>
        <taxon>Bacteria</taxon>
        <taxon>Pseudomonadati</taxon>
        <taxon>Pseudomonadota</taxon>
        <taxon>Alphaproteobacteria</taxon>
        <taxon>Hyphomicrobiales</taxon>
        <taxon>Rhizobiaceae</taxon>
        <taxon>Rhizobium/Agrobacterium group</taxon>
        <taxon>Rhizobium</taxon>
    </lineage>
</organism>
<name>A0A1Q8ZKA8_9HYPH</name>
<dbReference type="AlphaFoldDB" id="A0A1Q8ZKA8"/>
<evidence type="ECO:0000313" key="10">
    <source>
        <dbReference type="Proteomes" id="UP000186894"/>
    </source>
</evidence>
<evidence type="ECO:0000256" key="4">
    <source>
        <dbReference type="ARBA" id="ARBA00022692"/>
    </source>
</evidence>
<dbReference type="GO" id="GO:0055085">
    <property type="term" value="P:transmembrane transport"/>
    <property type="evidence" value="ECO:0007669"/>
    <property type="project" value="InterPro"/>
</dbReference>
<dbReference type="PROSITE" id="PS50928">
    <property type="entry name" value="ABC_TM1"/>
    <property type="match status" value="1"/>
</dbReference>
<keyword evidence="6 7" id="KW-0472">Membrane</keyword>
<evidence type="ECO:0000256" key="1">
    <source>
        <dbReference type="ARBA" id="ARBA00004651"/>
    </source>
</evidence>
<feature type="transmembrane region" description="Helical" evidence="7">
    <location>
        <begin position="239"/>
        <end position="257"/>
    </location>
</feature>
<evidence type="ECO:0000256" key="3">
    <source>
        <dbReference type="ARBA" id="ARBA00022475"/>
    </source>
</evidence>
<protein>
    <submittedName>
        <fullName evidence="9">Sugar ABC transporter permease</fullName>
    </submittedName>
</protein>
<dbReference type="InterPro" id="IPR000515">
    <property type="entry name" value="MetI-like"/>
</dbReference>
<keyword evidence="5 7" id="KW-1133">Transmembrane helix</keyword>
<feature type="transmembrane region" description="Helical" evidence="7">
    <location>
        <begin position="103"/>
        <end position="124"/>
    </location>
</feature>
<dbReference type="EMBL" id="MKIM01000033">
    <property type="protein sequence ID" value="OLP42295.1"/>
    <property type="molecule type" value="Genomic_DNA"/>
</dbReference>
<proteinExistence type="inferred from homology"/>
<gene>
    <name evidence="9" type="ORF">BJF95_12625</name>
</gene>
<feature type="domain" description="ABC transmembrane type-1" evidence="8">
    <location>
        <begin position="68"/>
        <end position="257"/>
    </location>
</feature>
<comment type="caution">
    <text evidence="9">The sequence shown here is derived from an EMBL/GenBank/DDBJ whole genome shotgun (WGS) entry which is preliminary data.</text>
</comment>
<dbReference type="OrthoDB" id="9815445at2"/>
<dbReference type="GO" id="GO:0005886">
    <property type="term" value="C:plasma membrane"/>
    <property type="evidence" value="ECO:0007669"/>
    <property type="project" value="UniProtKB-SubCell"/>
</dbReference>
<evidence type="ECO:0000313" key="9">
    <source>
        <dbReference type="EMBL" id="OLP42295.1"/>
    </source>
</evidence>
<comment type="subcellular location">
    <subcellularLocation>
        <location evidence="1 7">Cell membrane</location>
        <topology evidence="1 7">Multi-pass membrane protein</topology>
    </subcellularLocation>
</comment>
<evidence type="ECO:0000256" key="7">
    <source>
        <dbReference type="RuleBase" id="RU363032"/>
    </source>
</evidence>
<accession>A0A1Q8ZKA8</accession>
<dbReference type="STRING" id="1867956.BJF95_12625"/>
<keyword evidence="4 7" id="KW-0812">Transmembrane</keyword>
<reference evidence="9 10" key="1">
    <citation type="submission" date="2016-09" db="EMBL/GenBank/DDBJ databases">
        <title>Rhizobium oryziradicis sp. nov., isolated from the root of rice.</title>
        <authorList>
            <person name="Zhao J."/>
            <person name="Zhang X."/>
        </authorList>
    </citation>
    <scope>NUCLEOTIDE SEQUENCE [LARGE SCALE GENOMIC DNA]</scope>
    <source>
        <strain evidence="9 10">N19</strain>
    </source>
</reference>
<comment type="similarity">
    <text evidence="7">Belongs to the binding-protein-dependent transport system permease family.</text>
</comment>
<dbReference type="CDD" id="cd06261">
    <property type="entry name" value="TM_PBP2"/>
    <property type="match status" value="1"/>
</dbReference>
<feature type="transmembrane region" description="Helical" evidence="7">
    <location>
        <begin position="72"/>
        <end position="94"/>
    </location>
</feature>
<sequence length="272" mass="30591">MKNPYSPTRLVLLALVLVVFMLPPIWLFLSALKPQAEIFQWPPTLFPEHPTLVNFINTMSKARFFTFFKNSAIVSVLSALLSVTISVMAGYALAKFRFKGDTIFFLLIMSSLMVPLQIILIPVFLVLKDLGMLDTLAGVIIAPAATPTGVFLMRQYILNIPDSLLEAARLEKTPEWRILWRIIVPLSLPAIGTLLAFNLVWRWNDYLWPFLIITNQDQWTLQLAIANSIGRFGIDWPKLLSMSVLSVLPVLVVFTALQRLMMGGIMAGATKE</sequence>
<evidence type="ECO:0000256" key="2">
    <source>
        <dbReference type="ARBA" id="ARBA00022448"/>
    </source>
</evidence>
<keyword evidence="2 7" id="KW-0813">Transport</keyword>
<evidence type="ECO:0000256" key="6">
    <source>
        <dbReference type="ARBA" id="ARBA00023136"/>
    </source>
</evidence>